<dbReference type="EMBL" id="HE796683">
    <property type="protein sequence ID" value="CCH02084.1"/>
    <property type="molecule type" value="Genomic_DNA"/>
</dbReference>
<dbReference type="STRING" id="1166018.FAES_4084"/>
<gene>
    <name evidence="1" type="ORF">FAES_4084</name>
</gene>
<accession>I0KD81</accession>
<reference evidence="1 2" key="1">
    <citation type="journal article" date="2012" name="J. Bacteriol.">
        <title>Genome Sequence of Fibrella aestuarina BUZ 2T, a Filamentous Marine Bacterium.</title>
        <authorList>
            <person name="Filippini M."/>
            <person name="Qi W."/>
            <person name="Blom J."/>
            <person name="Goesmann A."/>
            <person name="Smits T.H."/>
            <person name="Bagheri H.C."/>
        </authorList>
    </citation>
    <scope>NUCLEOTIDE SEQUENCE [LARGE SCALE GENOMIC DNA]</scope>
    <source>
        <strain evidence="2">BUZ 2T</strain>
    </source>
</reference>
<keyword evidence="2" id="KW-1185">Reference proteome</keyword>
<dbReference type="HOGENOM" id="CLU_029186_0_0_10"/>
<organism evidence="1 2">
    <name type="scientific">Fibrella aestuarina BUZ 2</name>
    <dbReference type="NCBI Taxonomy" id="1166018"/>
    <lineage>
        <taxon>Bacteria</taxon>
        <taxon>Pseudomonadati</taxon>
        <taxon>Bacteroidota</taxon>
        <taxon>Cytophagia</taxon>
        <taxon>Cytophagales</taxon>
        <taxon>Spirosomataceae</taxon>
        <taxon>Fibrella</taxon>
    </lineage>
</organism>
<sequence length="667" mass="76817">MDWLNDQITNLSNQHTNDPRFVKQLVSNCRLVCLIACLLLGSGTLGWAQEKADSTQPATPKKLRRSSADSLATPYGTMVADSAERARDSLMYTRLKTRMYKRNLTRQLYDALFRDVYNSRPSGEVAKIEVNPFQPYAGRIIGKIYVQRLGVFGNSVYDTTRRPMNWLERTGNNLHVNTRENVIRRSYLLFQEGDPVNPTQLRDNERLLRNVGIFHDARILVLPRLGSRQFVDVYVITQDVWSLLPDGGFSGFNNFQIALEQRNFRGLGHQLRNRIAYNGTFPGQKTEYEGRYLIPYIGKTFLTGQADVVLLRYQKFLSVKVFRPFLNPDTKWAGLVELGRYWLTNRIITRQDSAVMFPLNYYYSDIWLGRSFPSPFRVRNPEDRARIVVAGRVTTYDYTRRPDVRADTNQLYQNRRTTLFSIGYSQRRYVRDVLIYGFGRTEDVPYGTVASLVTGFERAELGERSYLGVNFSRGQYIRKAGYLYGLASLGTYYRSGQREQTVLGLETNYFSPLTKLTLGQMRHFLNTRLTLGADRFTNEYVNLNGNNAFGVGNDLLIGTKRLVVNYENLLFSRLNVLGFRVAFITFANFGLVTFPEQSLLAGPLYQGYGLGFRLRNENLTFNSFQVRLAYYPNLPNTPSAFRFAFEGVPVLRFRDFDINSPQITPYE</sequence>
<dbReference type="AlphaFoldDB" id="I0KD81"/>
<evidence type="ECO:0000313" key="2">
    <source>
        <dbReference type="Proteomes" id="UP000011058"/>
    </source>
</evidence>
<dbReference type="Gene3D" id="3.10.20.310">
    <property type="entry name" value="membrane protein fhac"/>
    <property type="match status" value="1"/>
</dbReference>
<dbReference type="eggNOG" id="COG4775">
    <property type="taxonomic scope" value="Bacteria"/>
</dbReference>
<evidence type="ECO:0000313" key="1">
    <source>
        <dbReference type="EMBL" id="CCH02084.1"/>
    </source>
</evidence>
<dbReference type="KEGG" id="fae:FAES_4084"/>
<proteinExistence type="predicted"/>
<name>I0KD81_9BACT</name>
<dbReference type="PATRIC" id="fig|1166018.3.peg.1034"/>
<protein>
    <submittedName>
        <fullName evidence="1">Uncharacterized protein</fullName>
    </submittedName>
</protein>
<dbReference type="Proteomes" id="UP000011058">
    <property type="component" value="Chromosome"/>
</dbReference>